<gene>
    <name evidence="1" type="ORF">DXG03_005637</name>
</gene>
<comment type="caution">
    <text evidence="1">The sequence shown here is derived from an EMBL/GenBank/DDBJ whole genome shotgun (WGS) entry which is preliminary data.</text>
</comment>
<dbReference type="Proteomes" id="UP000775547">
    <property type="component" value="Unassembled WGS sequence"/>
</dbReference>
<sequence>MGSNTSTPHPKLHAAAFTHPAIDNHAHPLLRSSTHPDLPFEGLISEASGDALTSDAPHTLAFYRAATQLASLFGLPHKGSSQETWDAIKAKRAELEYTELCRRSFEPTGIQCILIDDGLGVRDIVHEIPWHDQFTHSPAKRVVRIEVVAEEILTEIFATLNSSPSKEDLRHGITLFLAKLHEALDLSAADPEVTAFKSVVAYRSGLAVYAAAVEEDLEELIAAFQNIHERHIGSDKVRLQEKVLNDRVVCVALQTSASCGKPESYYLGTLQGRQALYDVLSETVHAGEITEAVAVEIVENALFHNANRIYNLGLEPHTQAQR</sequence>
<dbReference type="EMBL" id="JABCKV010000035">
    <property type="protein sequence ID" value="KAG5645646.1"/>
    <property type="molecule type" value="Genomic_DNA"/>
</dbReference>
<reference evidence="1" key="1">
    <citation type="submission" date="2020-07" db="EMBL/GenBank/DDBJ databases">
        <authorList>
            <person name="Nieuwenhuis M."/>
            <person name="Van De Peppel L.J.J."/>
        </authorList>
    </citation>
    <scope>NUCLEOTIDE SEQUENCE</scope>
    <source>
        <strain evidence="1">AP01</strain>
        <tissue evidence="1">Mycelium</tissue>
    </source>
</reference>
<dbReference type="AlphaFoldDB" id="A0A9P7KF87"/>
<proteinExistence type="predicted"/>
<reference evidence="1" key="2">
    <citation type="submission" date="2021-10" db="EMBL/GenBank/DDBJ databases">
        <title>Phylogenomics reveals ancestral predisposition of the termite-cultivated fungus Termitomyces towards a domesticated lifestyle.</title>
        <authorList>
            <person name="Auxier B."/>
            <person name="Grum-Grzhimaylo A."/>
            <person name="Cardenas M.E."/>
            <person name="Lodge J.D."/>
            <person name="Laessoe T."/>
            <person name="Pedersen O."/>
            <person name="Smith M.E."/>
            <person name="Kuyper T.W."/>
            <person name="Franco-Molano E.A."/>
            <person name="Baroni T.J."/>
            <person name="Aanen D.K."/>
        </authorList>
    </citation>
    <scope>NUCLEOTIDE SEQUENCE</scope>
    <source>
        <strain evidence="1">AP01</strain>
        <tissue evidence="1">Mycelium</tissue>
    </source>
</reference>
<dbReference type="PANTHER" id="PTHR43383:SF2">
    <property type="entry name" value="AMIDOHYDROLASE 2 FAMILY PROTEIN"/>
    <property type="match status" value="1"/>
</dbReference>
<evidence type="ECO:0000313" key="2">
    <source>
        <dbReference type="Proteomes" id="UP000775547"/>
    </source>
</evidence>
<dbReference type="PANTHER" id="PTHR43383">
    <property type="entry name" value="NODULIN 6"/>
    <property type="match status" value="1"/>
</dbReference>
<keyword evidence="2" id="KW-1185">Reference proteome</keyword>
<accession>A0A9P7KF87</accession>
<protein>
    <submittedName>
        <fullName evidence="1">Uncharacterized protein</fullName>
    </submittedName>
</protein>
<name>A0A9P7KF87_9AGAR</name>
<dbReference type="OrthoDB" id="3364440at2759"/>
<dbReference type="Gene3D" id="3.20.20.140">
    <property type="entry name" value="Metal-dependent hydrolases"/>
    <property type="match status" value="2"/>
</dbReference>
<organism evidence="1 2">
    <name type="scientific">Asterophora parasitica</name>
    <dbReference type="NCBI Taxonomy" id="117018"/>
    <lineage>
        <taxon>Eukaryota</taxon>
        <taxon>Fungi</taxon>
        <taxon>Dikarya</taxon>
        <taxon>Basidiomycota</taxon>
        <taxon>Agaricomycotina</taxon>
        <taxon>Agaricomycetes</taxon>
        <taxon>Agaricomycetidae</taxon>
        <taxon>Agaricales</taxon>
        <taxon>Tricholomatineae</taxon>
        <taxon>Lyophyllaceae</taxon>
        <taxon>Asterophora</taxon>
    </lineage>
</organism>
<evidence type="ECO:0000313" key="1">
    <source>
        <dbReference type="EMBL" id="KAG5645646.1"/>
    </source>
</evidence>